<gene>
    <name evidence="3" type="ORF">CHT98_05500</name>
</gene>
<accession>A0A235HHZ6</accession>
<reference evidence="3 4" key="1">
    <citation type="submission" date="2017-07" db="EMBL/GenBank/DDBJ databases">
        <title>Whole genome sequence of Azospirillum brasilense 2A1, a potential biofertilizer strain.</title>
        <authorList>
            <person name="Fontana C.A."/>
            <person name="Toffoli L.M."/>
            <person name="Salazar S.M."/>
            <person name="Puglisi E."/>
            <person name="Pedraza R."/>
            <person name="Bassi D."/>
            <person name="Cocconcelli P.S."/>
        </authorList>
    </citation>
    <scope>NUCLEOTIDE SEQUENCE [LARGE SCALE GENOMIC DNA]</scope>
    <source>
        <strain evidence="3 4">2A1</strain>
    </source>
</reference>
<sequence length="147" mass="15731">MRKVAVPVLSAVALLALGGCAETSSWFGGGSEQASRPMSEQSLQTASRIEPQAMLGKSVVAYDGQKVGQVEDVLFNRSNRPSQLVVSTGGIMGIGGRNVALDIDNVRYNQQQDAIVATQLTKDQFANLPEFQYGGNMISLSRQKTPQ</sequence>
<dbReference type="EMBL" id="NOWT01000003">
    <property type="protein sequence ID" value="OYD85490.1"/>
    <property type="molecule type" value="Genomic_DNA"/>
</dbReference>
<name>A0A235HHZ6_AZOBR</name>
<evidence type="ECO:0000259" key="2">
    <source>
        <dbReference type="Pfam" id="PF05239"/>
    </source>
</evidence>
<dbReference type="AlphaFoldDB" id="A0A235HHZ6"/>
<dbReference type="Pfam" id="PF05239">
    <property type="entry name" value="PRC"/>
    <property type="match status" value="1"/>
</dbReference>
<comment type="caution">
    <text evidence="3">The sequence shown here is derived from an EMBL/GenBank/DDBJ whole genome shotgun (WGS) entry which is preliminary data.</text>
</comment>
<evidence type="ECO:0000256" key="1">
    <source>
        <dbReference type="SAM" id="SignalP"/>
    </source>
</evidence>
<keyword evidence="1" id="KW-0732">Signal</keyword>
<dbReference type="InterPro" id="IPR011033">
    <property type="entry name" value="PRC_barrel-like_sf"/>
</dbReference>
<organism evidence="3 4">
    <name type="scientific">Azospirillum brasilense</name>
    <dbReference type="NCBI Taxonomy" id="192"/>
    <lineage>
        <taxon>Bacteria</taxon>
        <taxon>Pseudomonadati</taxon>
        <taxon>Pseudomonadota</taxon>
        <taxon>Alphaproteobacteria</taxon>
        <taxon>Rhodospirillales</taxon>
        <taxon>Azospirillaceae</taxon>
        <taxon>Azospirillum</taxon>
    </lineage>
</organism>
<feature type="chain" id="PRO_5012918151" description="PRC-barrel domain-containing protein" evidence="1">
    <location>
        <begin position="22"/>
        <end position="147"/>
    </location>
</feature>
<protein>
    <recommendedName>
        <fullName evidence="2">PRC-barrel domain-containing protein</fullName>
    </recommendedName>
</protein>
<dbReference type="Proteomes" id="UP000215367">
    <property type="component" value="Unassembled WGS sequence"/>
</dbReference>
<evidence type="ECO:0000313" key="4">
    <source>
        <dbReference type="Proteomes" id="UP000215367"/>
    </source>
</evidence>
<feature type="signal peptide" evidence="1">
    <location>
        <begin position="1"/>
        <end position="21"/>
    </location>
</feature>
<feature type="domain" description="PRC-barrel" evidence="2">
    <location>
        <begin position="55"/>
        <end position="121"/>
    </location>
</feature>
<dbReference type="Gene3D" id="2.30.30.240">
    <property type="entry name" value="PRC-barrel domain"/>
    <property type="match status" value="1"/>
</dbReference>
<dbReference type="PROSITE" id="PS51257">
    <property type="entry name" value="PROKAR_LIPOPROTEIN"/>
    <property type="match status" value="1"/>
</dbReference>
<dbReference type="RefSeq" id="WP_094302245.1">
    <property type="nucleotide sequence ID" value="NZ_NOWT01000003.1"/>
</dbReference>
<proteinExistence type="predicted"/>
<dbReference type="SUPFAM" id="SSF50346">
    <property type="entry name" value="PRC-barrel domain"/>
    <property type="match status" value="1"/>
</dbReference>
<dbReference type="InterPro" id="IPR027275">
    <property type="entry name" value="PRC-brl_dom"/>
</dbReference>
<evidence type="ECO:0000313" key="3">
    <source>
        <dbReference type="EMBL" id="OYD85490.1"/>
    </source>
</evidence>